<dbReference type="AlphaFoldDB" id="A0A9J6E2H8"/>
<dbReference type="VEuPathDB" id="VectorBase:LOC119166653"/>
<evidence type="ECO:0000256" key="1">
    <source>
        <dbReference type="SAM" id="MobiDB-lite"/>
    </source>
</evidence>
<sequence>MNALAALWDLPQSSEDMALSPTDNGSHHHHHHHHQTVLMNGTNGTEAPSQPQPAAPRAVHFQVPLSSLPSSTKEVVGKSSLRRSKSFSHEEPANACFPAEYQSLVKKAMHGQKRGVTSGIPNSRQLTESDTQIDIGKTDQGLISHFYCKKKYQ</sequence>
<feature type="region of interest" description="Disordered" evidence="1">
    <location>
        <begin position="69"/>
        <end position="91"/>
    </location>
</feature>
<keyword evidence="3" id="KW-1185">Reference proteome</keyword>
<dbReference type="Proteomes" id="UP000821866">
    <property type="component" value="Chromosome 4"/>
</dbReference>
<reference evidence="2" key="1">
    <citation type="journal article" date="2020" name="Cell">
        <title>Large-Scale Comparative Analyses of Tick Genomes Elucidate Their Genetic Diversity and Vector Capacities.</title>
        <authorList>
            <consortium name="Tick Genome and Microbiome Consortium (TIGMIC)"/>
            <person name="Jia N."/>
            <person name="Wang J."/>
            <person name="Shi W."/>
            <person name="Du L."/>
            <person name="Sun Y."/>
            <person name="Zhan W."/>
            <person name="Jiang J.F."/>
            <person name="Wang Q."/>
            <person name="Zhang B."/>
            <person name="Ji P."/>
            <person name="Bell-Sakyi L."/>
            <person name="Cui X.M."/>
            <person name="Yuan T.T."/>
            <person name="Jiang B.G."/>
            <person name="Yang W.F."/>
            <person name="Lam T.T."/>
            <person name="Chang Q.C."/>
            <person name="Ding S.J."/>
            <person name="Wang X.J."/>
            <person name="Zhu J.G."/>
            <person name="Ruan X.D."/>
            <person name="Zhao L."/>
            <person name="Wei J.T."/>
            <person name="Ye R.Z."/>
            <person name="Que T.C."/>
            <person name="Du C.H."/>
            <person name="Zhou Y.H."/>
            <person name="Cheng J.X."/>
            <person name="Dai P.F."/>
            <person name="Guo W.B."/>
            <person name="Han X.H."/>
            <person name="Huang E.J."/>
            <person name="Li L.F."/>
            <person name="Wei W."/>
            <person name="Gao Y.C."/>
            <person name="Liu J.Z."/>
            <person name="Shao H.Z."/>
            <person name="Wang X."/>
            <person name="Wang C.C."/>
            <person name="Yang T.C."/>
            <person name="Huo Q.B."/>
            <person name="Li W."/>
            <person name="Chen H.Y."/>
            <person name="Chen S.E."/>
            <person name="Zhou L.G."/>
            <person name="Ni X.B."/>
            <person name="Tian J.H."/>
            <person name="Sheng Y."/>
            <person name="Liu T."/>
            <person name="Pan Y.S."/>
            <person name="Xia L.Y."/>
            <person name="Li J."/>
            <person name="Zhao F."/>
            <person name="Cao W.C."/>
        </authorList>
    </citation>
    <scope>NUCLEOTIDE SEQUENCE</scope>
    <source>
        <strain evidence="2">Rmic-2018</strain>
    </source>
</reference>
<reference evidence="2" key="2">
    <citation type="submission" date="2021-09" db="EMBL/GenBank/DDBJ databases">
        <authorList>
            <person name="Jia N."/>
            <person name="Wang J."/>
            <person name="Shi W."/>
            <person name="Du L."/>
            <person name="Sun Y."/>
            <person name="Zhan W."/>
            <person name="Jiang J."/>
            <person name="Wang Q."/>
            <person name="Zhang B."/>
            <person name="Ji P."/>
            <person name="Sakyi L.B."/>
            <person name="Cui X."/>
            <person name="Yuan T."/>
            <person name="Jiang B."/>
            <person name="Yang W."/>
            <person name="Lam T.T.-Y."/>
            <person name="Chang Q."/>
            <person name="Ding S."/>
            <person name="Wang X."/>
            <person name="Zhu J."/>
            <person name="Ruan X."/>
            <person name="Zhao L."/>
            <person name="Wei J."/>
            <person name="Que T."/>
            <person name="Du C."/>
            <person name="Cheng J."/>
            <person name="Dai P."/>
            <person name="Han X."/>
            <person name="Huang E."/>
            <person name="Gao Y."/>
            <person name="Liu J."/>
            <person name="Shao H."/>
            <person name="Ye R."/>
            <person name="Li L."/>
            <person name="Wei W."/>
            <person name="Wang X."/>
            <person name="Wang C."/>
            <person name="Huo Q."/>
            <person name="Li W."/>
            <person name="Guo W."/>
            <person name="Chen H."/>
            <person name="Chen S."/>
            <person name="Zhou L."/>
            <person name="Zhou L."/>
            <person name="Ni X."/>
            <person name="Tian J."/>
            <person name="Zhou Y."/>
            <person name="Sheng Y."/>
            <person name="Liu T."/>
            <person name="Pan Y."/>
            <person name="Xia L."/>
            <person name="Li J."/>
            <person name="Zhao F."/>
            <person name="Cao W."/>
        </authorList>
    </citation>
    <scope>NUCLEOTIDE SEQUENCE</scope>
    <source>
        <strain evidence="2">Rmic-2018</strain>
        <tissue evidence="2">Larvae</tissue>
    </source>
</reference>
<gene>
    <name evidence="2" type="ORF">HPB51_016180</name>
</gene>
<dbReference type="EMBL" id="JABSTU010000006">
    <property type="protein sequence ID" value="KAH8028357.1"/>
    <property type="molecule type" value="Genomic_DNA"/>
</dbReference>
<feature type="compositionally biased region" description="Polar residues" evidence="1">
    <location>
        <begin position="37"/>
        <end position="46"/>
    </location>
</feature>
<proteinExistence type="predicted"/>
<protein>
    <submittedName>
        <fullName evidence="2">Uncharacterized protein</fullName>
    </submittedName>
</protein>
<feature type="region of interest" description="Disordered" evidence="1">
    <location>
        <begin position="15"/>
        <end position="57"/>
    </location>
</feature>
<name>A0A9J6E2H8_RHIMP</name>
<accession>A0A9J6E2H8</accession>
<evidence type="ECO:0000313" key="3">
    <source>
        <dbReference type="Proteomes" id="UP000821866"/>
    </source>
</evidence>
<comment type="caution">
    <text evidence="2">The sequence shown here is derived from an EMBL/GenBank/DDBJ whole genome shotgun (WGS) entry which is preliminary data.</text>
</comment>
<evidence type="ECO:0000313" key="2">
    <source>
        <dbReference type="EMBL" id="KAH8028357.1"/>
    </source>
</evidence>
<organism evidence="2 3">
    <name type="scientific">Rhipicephalus microplus</name>
    <name type="common">Cattle tick</name>
    <name type="synonym">Boophilus microplus</name>
    <dbReference type="NCBI Taxonomy" id="6941"/>
    <lineage>
        <taxon>Eukaryota</taxon>
        <taxon>Metazoa</taxon>
        <taxon>Ecdysozoa</taxon>
        <taxon>Arthropoda</taxon>
        <taxon>Chelicerata</taxon>
        <taxon>Arachnida</taxon>
        <taxon>Acari</taxon>
        <taxon>Parasitiformes</taxon>
        <taxon>Ixodida</taxon>
        <taxon>Ixodoidea</taxon>
        <taxon>Ixodidae</taxon>
        <taxon>Rhipicephalinae</taxon>
        <taxon>Rhipicephalus</taxon>
        <taxon>Boophilus</taxon>
    </lineage>
</organism>